<gene>
    <name evidence="8" type="ORF">DB32_008634</name>
</gene>
<dbReference type="Pfam" id="PF06271">
    <property type="entry name" value="RDD"/>
    <property type="match status" value="1"/>
</dbReference>
<feature type="transmembrane region" description="Helical" evidence="6">
    <location>
        <begin position="26"/>
        <end position="48"/>
    </location>
</feature>
<dbReference type="RefSeq" id="WP_053238346.1">
    <property type="nucleotide sequence ID" value="NZ_CP011125.1"/>
</dbReference>
<dbReference type="InterPro" id="IPR051791">
    <property type="entry name" value="Pra-immunoreactive"/>
</dbReference>
<dbReference type="PANTHER" id="PTHR36115:SF4">
    <property type="entry name" value="MEMBRANE PROTEIN"/>
    <property type="match status" value="1"/>
</dbReference>
<evidence type="ECO:0000256" key="5">
    <source>
        <dbReference type="ARBA" id="ARBA00023136"/>
    </source>
</evidence>
<evidence type="ECO:0000256" key="4">
    <source>
        <dbReference type="ARBA" id="ARBA00022989"/>
    </source>
</evidence>
<evidence type="ECO:0000256" key="1">
    <source>
        <dbReference type="ARBA" id="ARBA00004651"/>
    </source>
</evidence>
<organism evidence="8 9">
    <name type="scientific">Sandaracinus amylolyticus</name>
    <dbReference type="NCBI Taxonomy" id="927083"/>
    <lineage>
        <taxon>Bacteria</taxon>
        <taxon>Pseudomonadati</taxon>
        <taxon>Myxococcota</taxon>
        <taxon>Polyangia</taxon>
        <taxon>Polyangiales</taxon>
        <taxon>Sandaracinaceae</taxon>
        <taxon>Sandaracinus</taxon>
    </lineage>
</organism>
<dbReference type="GO" id="GO:0005886">
    <property type="term" value="C:plasma membrane"/>
    <property type="evidence" value="ECO:0007669"/>
    <property type="project" value="UniProtKB-SubCell"/>
</dbReference>
<evidence type="ECO:0000313" key="9">
    <source>
        <dbReference type="Proteomes" id="UP000034883"/>
    </source>
</evidence>
<keyword evidence="9" id="KW-1185">Reference proteome</keyword>
<dbReference type="Proteomes" id="UP000034883">
    <property type="component" value="Chromosome"/>
</dbReference>
<accession>A0A0F6YML3</accession>
<dbReference type="InterPro" id="IPR010432">
    <property type="entry name" value="RDD"/>
</dbReference>
<keyword evidence="2" id="KW-1003">Cell membrane</keyword>
<evidence type="ECO:0000256" key="6">
    <source>
        <dbReference type="SAM" id="Phobius"/>
    </source>
</evidence>
<reference evidence="8 9" key="1">
    <citation type="submission" date="2015-03" db="EMBL/GenBank/DDBJ databases">
        <title>Genome assembly of Sandaracinus amylolyticus DSM 53668.</title>
        <authorList>
            <person name="Sharma G."/>
            <person name="Subramanian S."/>
        </authorList>
    </citation>
    <scope>NUCLEOTIDE SEQUENCE [LARGE SCALE GENOMIC DNA]</scope>
    <source>
        <strain evidence="8 9">DSM 53668</strain>
    </source>
</reference>
<feature type="transmembrane region" description="Helical" evidence="6">
    <location>
        <begin position="54"/>
        <end position="76"/>
    </location>
</feature>
<keyword evidence="3 6" id="KW-0812">Transmembrane</keyword>
<evidence type="ECO:0000256" key="3">
    <source>
        <dbReference type="ARBA" id="ARBA00022692"/>
    </source>
</evidence>
<dbReference type="PANTHER" id="PTHR36115">
    <property type="entry name" value="PROLINE-RICH ANTIGEN HOMOLOG-RELATED"/>
    <property type="match status" value="1"/>
</dbReference>
<proteinExistence type="predicted"/>
<feature type="transmembrane region" description="Helical" evidence="6">
    <location>
        <begin position="97"/>
        <end position="118"/>
    </location>
</feature>
<evidence type="ECO:0000259" key="7">
    <source>
        <dbReference type="Pfam" id="PF06271"/>
    </source>
</evidence>
<name>A0A0F6YML3_9BACT</name>
<protein>
    <submittedName>
        <fullName evidence="8">RDD domain containing protein</fullName>
    </submittedName>
</protein>
<keyword evidence="5 6" id="KW-0472">Membrane</keyword>
<evidence type="ECO:0000256" key="2">
    <source>
        <dbReference type="ARBA" id="ARBA00022475"/>
    </source>
</evidence>
<evidence type="ECO:0000313" key="8">
    <source>
        <dbReference type="EMBL" id="AKF11485.1"/>
    </source>
</evidence>
<dbReference type="EMBL" id="CP011125">
    <property type="protein sequence ID" value="AKF11485.1"/>
    <property type="molecule type" value="Genomic_DNA"/>
</dbReference>
<dbReference type="AlphaFoldDB" id="A0A0F6YML3"/>
<dbReference type="KEGG" id="samy:DB32_008634"/>
<feature type="domain" description="RDD" evidence="7">
    <location>
        <begin position="14"/>
        <end position="137"/>
    </location>
</feature>
<sequence>MAAEVSMDSLVPAELPVRIAARAIDVAIVVAMNVGLGQLMGFGFDWLIVGSMLVLAYFALLDAFVGATFGKLALGLRVIGPEGERVTMKQALTREAFTVLGAIPFIGPILALAAWIWIVVTIRNSPLRQGRHDALAGGTRVVRATKTVALRKP</sequence>
<dbReference type="OrthoDB" id="8612316at2"/>
<keyword evidence="4 6" id="KW-1133">Transmembrane helix</keyword>
<comment type="subcellular location">
    <subcellularLocation>
        <location evidence="1">Cell membrane</location>
        <topology evidence="1">Multi-pass membrane protein</topology>
    </subcellularLocation>
</comment>